<dbReference type="PANTHER" id="PTHR43861:SF1">
    <property type="entry name" value="TRANS-ACONITATE 2-METHYLTRANSFERASE"/>
    <property type="match status" value="1"/>
</dbReference>
<dbReference type="EC" id="2.1.1.144" evidence="4"/>
<dbReference type="GO" id="GO:0032259">
    <property type="term" value="P:methylation"/>
    <property type="evidence" value="ECO:0007669"/>
    <property type="project" value="UniProtKB-KW"/>
</dbReference>
<accession>A0A5P9QEL4</accession>
<dbReference type="InterPro" id="IPR041698">
    <property type="entry name" value="Methyltransf_25"/>
</dbReference>
<sequence length="263" mass="28635">MTARTADWDPSHYLRFSDERSRPFVDLLARVPGTPRTVLDLGVGPGHLVAALHARWPDAVVTGVDSSPAMVEQARAEHGDDAEFVLADLADYVPDGVPDLVVSNAALQWVPGHLDVLARWRDLLAAADDGAGRALAVQVPGNQDAPSHVLLRELAAAPSYARWTEGTARPHVHRAEEYLDVLAQPGWTVDAWETTYLHVLQGADAVFTWISATGARPVLAALPDDVRPAFVAEYKARLRAAYPERAYGTVLPFRRAFVVATRD</sequence>
<dbReference type="AlphaFoldDB" id="A0A5P9QEL4"/>
<keyword evidence="2 4" id="KW-0808">Transferase</keyword>
<keyword evidence="1 4" id="KW-0489">Methyltransferase</keyword>
<dbReference type="Pfam" id="PF13649">
    <property type="entry name" value="Methyltransf_25"/>
    <property type="match status" value="1"/>
</dbReference>
<evidence type="ECO:0000313" key="4">
    <source>
        <dbReference type="EMBL" id="QFU99904.1"/>
    </source>
</evidence>
<evidence type="ECO:0000256" key="2">
    <source>
        <dbReference type="ARBA" id="ARBA00022679"/>
    </source>
</evidence>
<dbReference type="PANTHER" id="PTHR43861">
    <property type="entry name" value="TRANS-ACONITATE 2-METHYLTRANSFERASE-RELATED"/>
    <property type="match status" value="1"/>
</dbReference>
<dbReference type="Gene3D" id="3.40.50.150">
    <property type="entry name" value="Vaccinia Virus protein VP39"/>
    <property type="match status" value="1"/>
</dbReference>
<evidence type="ECO:0000259" key="3">
    <source>
        <dbReference type="Pfam" id="PF13649"/>
    </source>
</evidence>
<evidence type="ECO:0000256" key="1">
    <source>
        <dbReference type="ARBA" id="ARBA00022603"/>
    </source>
</evidence>
<reference evidence="4 5" key="1">
    <citation type="submission" date="2019-10" db="EMBL/GenBank/DDBJ databases">
        <title>Genome sequence of Luteimicrobium xylanilyticum HY-24.</title>
        <authorList>
            <person name="Kim D.Y."/>
            <person name="Park H.-Y."/>
        </authorList>
    </citation>
    <scope>NUCLEOTIDE SEQUENCE [LARGE SCALE GENOMIC DNA]</scope>
    <source>
        <strain evidence="4 5">HY-24</strain>
    </source>
</reference>
<dbReference type="EMBL" id="CP045529">
    <property type="protein sequence ID" value="QFU99904.1"/>
    <property type="molecule type" value="Genomic_DNA"/>
</dbReference>
<evidence type="ECO:0000313" key="5">
    <source>
        <dbReference type="Proteomes" id="UP000326702"/>
    </source>
</evidence>
<gene>
    <name evidence="4" type="ORF">KDY119_03440</name>
</gene>
<organism evidence="4 5">
    <name type="scientific">Luteimicrobium xylanilyticum</name>
    <dbReference type="NCBI Taxonomy" id="1133546"/>
    <lineage>
        <taxon>Bacteria</taxon>
        <taxon>Bacillati</taxon>
        <taxon>Actinomycetota</taxon>
        <taxon>Actinomycetes</taxon>
        <taxon>Micrococcales</taxon>
        <taxon>Luteimicrobium</taxon>
    </lineage>
</organism>
<dbReference type="InterPro" id="IPR029063">
    <property type="entry name" value="SAM-dependent_MTases_sf"/>
</dbReference>
<dbReference type="InterPro" id="IPR023149">
    <property type="entry name" value="Trans_acon_MeTrfase_C"/>
</dbReference>
<dbReference type="Proteomes" id="UP000326702">
    <property type="component" value="Chromosome"/>
</dbReference>
<dbReference type="Gene3D" id="1.10.150.290">
    <property type="entry name" value="S-adenosyl-L-methionine-dependent methyltransferases"/>
    <property type="match status" value="1"/>
</dbReference>
<dbReference type="RefSeq" id="WP_153022577.1">
    <property type="nucleotide sequence ID" value="NZ_BAABIH010000010.1"/>
</dbReference>
<dbReference type="CDD" id="cd02440">
    <property type="entry name" value="AdoMet_MTases"/>
    <property type="match status" value="1"/>
</dbReference>
<dbReference type="KEGG" id="lxl:KDY119_03440"/>
<dbReference type="OrthoDB" id="9795085at2"/>
<feature type="domain" description="Methyltransferase" evidence="3">
    <location>
        <begin position="38"/>
        <end position="125"/>
    </location>
</feature>
<name>A0A5P9QEL4_9MICO</name>
<dbReference type="SUPFAM" id="SSF53335">
    <property type="entry name" value="S-adenosyl-L-methionine-dependent methyltransferases"/>
    <property type="match status" value="1"/>
</dbReference>
<protein>
    <submittedName>
        <fullName evidence="4">Trans-aconitate 2-methyltransferase</fullName>
        <ecNumber evidence="4">2.1.1.144</ecNumber>
    </submittedName>
</protein>
<dbReference type="GO" id="GO:0030798">
    <property type="term" value="F:trans-aconitate 2-methyltransferase activity"/>
    <property type="evidence" value="ECO:0007669"/>
    <property type="project" value="UniProtKB-EC"/>
</dbReference>
<proteinExistence type="predicted"/>
<keyword evidence="5" id="KW-1185">Reference proteome</keyword>